<gene>
    <name evidence="1" type="ORF">GCM10010984_15470</name>
</gene>
<dbReference type="Proteomes" id="UP000650994">
    <property type="component" value="Unassembled WGS sequence"/>
</dbReference>
<name>A0ABQ1TPZ6_9FLAO</name>
<sequence>MLKKDMKTIKIISALLFILNSVHQLKAQHLDRDGTRKTLSTSISDFFPFPGVWTAESDNKIIKIDLKLDWILIDKDAIVSTNKSIPNYKMLLSYQVIDKNSKTVLATDKDGEKIYDKYSVWSTVNMNILADPVDYPLQLINKTNLNHSYSFQLMDYKNCFTYVAAKLTILPSKPNQLIWISEIMNEDNQDNDMEEYLNCKIINDNSKMTIPSILIFKRDNTSY</sequence>
<evidence type="ECO:0000313" key="2">
    <source>
        <dbReference type="Proteomes" id="UP000650994"/>
    </source>
</evidence>
<keyword evidence="2" id="KW-1185">Reference proteome</keyword>
<dbReference type="EMBL" id="BMFL01000009">
    <property type="protein sequence ID" value="GGE98778.1"/>
    <property type="molecule type" value="Genomic_DNA"/>
</dbReference>
<organism evidence="1 2">
    <name type="scientific">Chishuiella changwenlii</name>
    <dbReference type="NCBI Taxonomy" id="1434701"/>
    <lineage>
        <taxon>Bacteria</taxon>
        <taxon>Pseudomonadati</taxon>
        <taxon>Bacteroidota</taxon>
        <taxon>Flavobacteriia</taxon>
        <taxon>Flavobacteriales</taxon>
        <taxon>Weeksellaceae</taxon>
        <taxon>Chishuiella</taxon>
    </lineage>
</organism>
<evidence type="ECO:0000313" key="1">
    <source>
        <dbReference type="EMBL" id="GGE98778.1"/>
    </source>
</evidence>
<accession>A0ABQ1TPZ6</accession>
<reference evidence="2" key="1">
    <citation type="journal article" date="2019" name="Int. J. Syst. Evol. Microbiol.">
        <title>The Global Catalogue of Microorganisms (GCM) 10K type strain sequencing project: providing services to taxonomists for standard genome sequencing and annotation.</title>
        <authorList>
            <consortium name="The Broad Institute Genomics Platform"/>
            <consortium name="The Broad Institute Genome Sequencing Center for Infectious Disease"/>
            <person name="Wu L."/>
            <person name="Ma J."/>
        </authorList>
    </citation>
    <scope>NUCLEOTIDE SEQUENCE [LARGE SCALE GENOMIC DNA]</scope>
    <source>
        <strain evidence="2">CGMCC 1.12707</strain>
    </source>
</reference>
<comment type="caution">
    <text evidence="1">The sequence shown here is derived from an EMBL/GenBank/DDBJ whole genome shotgun (WGS) entry which is preliminary data.</text>
</comment>
<proteinExistence type="predicted"/>
<protein>
    <submittedName>
        <fullName evidence="1">Uncharacterized protein</fullName>
    </submittedName>
</protein>